<evidence type="ECO:0000313" key="2">
    <source>
        <dbReference type="Proteomes" id="UP001143856"/>
    </source>
</evidence>
<organism evidence="1 2">
    <name type="scientific">Xylaria curta</name>
    <dbReference type="NCBI Taxonomy" id="42375"/>
    <lineage>
        <taxon>Eukaryota</taxon>
        <taxon>Fungi</taxon>
        <taxon>Dikarya</taxon>
        <taxon>Ascomycota</taxon>
        <taxon>Pezizomycotina</taxon>
        <taxon>Sordariomycetes</taxon>
        <taxon>Xylariomycetidae</taxon>
        <taxon>Xylariales</taxon>
        <taxon>Xylariaceae</taxon>
        <taxon>Xylaria</taxon>
    </lineage>
</organism>
<keyword evidence="2" id="KW-1185">Reference proteome</keyword>
<reference evidence="1" key="1">
    <citation type="submission" date="2022-10" db="EMBL/GenBank/DDBJ databases">
        <title>Genome Sequence of Xylaria curta.</title>
        <authorList>
            <person name="Buettner E."/>
        </authorList>
    </citation>
    <scope>NUCLEOTIDE SEQUENCE</scope>
    <source>
        <strain evidence="1">Babe10</strain>
    </source>
</reference>
<dbReference type="Proteomes" id="UP001143856">
    <property type="component" value="Unassembled WGS sequence"/>
</dbReference>
<protein>
    <submittedName>
        <fullName evidence="1">Uncharacterized protein</fullName>
    </submittedName>
</protein>
<comment type="caution">
    <text evidence="1">The sequence shown here is derived from an EMBL/GenBank/DDBJ whole genome shotgun (WGS) entry which is preliminary data.</text>
</comment>
<accession>A0ACC1P5Y3</accession>
<dbReference type="EMBL" id="JAPDGR010000907">
    <property type="protein sequence ID" value="KAJ2986706.1"/>
    <property type="molecule type" value="Genomic_DNA"/>
</dbReference>
<evidence type="ECO:0000313" key="1">
    <source>
        <dbReference type="EMBL" id="KAJ2986706.1"/>
    </source>
</evidence>
<sequence length="852" mass="94349">MPAQTRSRGKTPATAIYKPTPAAPKQQEFPPRRRSAKTYGRPKPGRKLKQETLTQMDFTSSAIRDFVDLIDTDDDDKEEEENLKFKLEPSEPAKKRKSKTNSTSNRRRTVGDEQDAGGDFRQSKRRKTLGDSPNPSVSSSFHTQTLTQMLSTAGKDEDPWQIEDSQDDEDSNSILETPKKESGYQSRNEAQEGTTSAVPSLVKSTTPANRQKRTEIPSSQSPATPMLLRYSPASHNSPLMTKSTNVAAPSPILKNPRKTPRSAVIPDSYSTVHESSPATPTQKSTVKATPSKRLRFDIPEDKENITPGRTKPKSPKPKTQATGRRPLQEVPDSDEELDEDPDETEYETESEEYGAHDPESPTPRRFQNIVPPVNDLELELGSPETVHSPLEEAAEPVTPSESQLENHEPGMEPYDQVPSGVEHGPQAPPVSRLGEGDLHLEPPNALNERRISNEERNRRSSPGVEAQMLEPPQTEQGVVKSTLASAVEQTVDSAASEQDENDDIADDLPPSQNYLYTQGLESQRLPLDSIHALGPQTPRSDIMVSLHPEHIARIVDRTKNHEFRAWKIPEQVSRIWVYITRPESHLKYMCIFGEPKTPGEIQDDKGIGNVDFNQGKKTAKFAYEVLQVYELNNPVSLDEMKRKGWVSGAPQKYTYIPPAVVGELTANLRCALFDETSQSEDIRRQGVSESQELKAQLQSDADYSTQHYSETTDEIIPASQSPRKSSGTSETVTDTSNFVRPPLTRIRSISSNHGSPSLPNQRQGGIARPSQATTVSQVSSSPVISPGKSSRHPIPLSSETVGSSPTVVRRTNSSLRSSQFPTRSQMLPDSLLDGDFHEPPPIVWDSADEHSD</sequence>
<proteinExistence type="predicted"/>
<name>A0ACC1P5Y3_9PEZI</name>
<gene>
    <name evidence="1" type="ORF">NUW58_g4900</name>
</gene>